<keyword evidence="3 5" id="KW-0067">ATP-binding</keyword>
<accession>A0A368JWF1</accession>
<keyword evidence="6" id="KW-1185">Reference proteome</keyword>
<evidence type="ECO:0000313" key="5">
    <source>
        <dbReference type="EMBL" id="RCR70994.1"/>
    </source>
</evidence>
<comment type="caution">
    <text evidence="5">The sequence shown here is derived from an EMBL/GenBank/DDBJ whole genome shotgun (WGS) entry which is preliminary data.</text>
</comment>
<dbReference type="PANTHER" id="PTHR42781:SF4">
    <property type="entry name" value="SPERMIDINE_PUTRESCINE IMPORT ATP-BINDING PROTEIN POTA"/>
    <property type="match status" value="1"/>
</dbReference>
<reference evidence="5 6" key="1">
    <citation type="submission" date="2018-07" db="EMBL/GenBank/DDBJ databases">
        <title>Genome analysis of Larkinella rosea.</title>
        <authorList>
            <person name="Zhou Z."/>
            <person name="Wang G."/>
        </authorList>
    </citation>
    <scope>NUCLEOTIDE SEQUENCE [LARGE SCALE GENOMIC DNA]</scope>
    <source>
        <strain evidence="6">zzj9</strain>
    </source>
</reference>
<dbReference type="GO" id="GO:0022857">
    <property type="term" value="F:transmembrane transporter activity"/>
    <property type="evidence" value="ECO:0007669"/>
    <property type="project" value="InterPro"/>
</dbReference>
<dbReference type="InterPro" id="IPR008995">
    <property type="entry name" value="Mo/tungstate-bd_C_term_dom"/>
</dbReference>
<dbReference type="PANTHER" id="PTHR42781">
    <property type="entry name" value="SPERMIDINE/PUTRESCINE IMPORT ATP-BINDING PROTEIN POTA"/>
    <property type="match status" value="1"/>
</dbReference>
<evidence type="ECO:0000259" key="4">
    <source>
        <dbReference type="PROSITE" id="PS50893"/>
    </source>
</evidence>
<dbReference type="Gene3D" id="3.40.50.300">
    <property type="entry name" value="P-loop containing nucleotide triphosphate hydrolases"/>
    <property type="match status" value="1"/>
</dbReference>
<dbReference type="InterPro" id="IPR050093">
    <property type="entry name" value="ABC_SmlMolc_Importer"/>
</dbReference>
<dbReference type="RefSeq" id="WP_114404908.1">
    <property type="nucleotide sequence ID" value="NZ_QOWE01000003.1"/>
</dbReference>
<dbReference type="GO" id="GO:0043190">
    <property type="term" value="C:ATP-binding cassette (ABC) transporter complex"/>
    <property type="evidence" value="ECO:0007669"/>
    <property type="project" value="InterPro"/>
</dbReference>
<dbReference type="Pfam" id="PF00005">
    <property type="entry name" value="ABC_tran"/>
    <property type="match status" value="1"/>
</dbReference>
<dbReference type="InterPro" id="IPR003439">
    <property type="entry name" value="ABC_transporter-like_ATP-bd"/>
</dbReference>
<dbReference type="Proteomes" id="UP000253383">
    <property type="component" value="Unassembled WGS sequence"/>
</dbReference>
<organism evidence="5 6">
    <name type="scientific">Larkinella punicea</name>
    <dbReference type="NCBI Taxonomy" id="2315727"/>
    <lineage>
        <taxon>Bacteria</taxon>
        <taxon>Pseudomonadati</taxon>
        <taxon>Bacteroidota</taxon>
        <taxon>Cytophagia</taxon>
        <taxon>Cytophagales</taxon>
        <taxon>Spirosomataceae</taxon>
        <taxon>Larkinella</taxon>
    </lineage>
</organism>
<dbReference type="OrthoDB" id="9802264at2"/>
<evidence type="ECO:0000256" key="3">
    <source>
        <dbReference type="ARBA" id="ARBA00022840"/>
    </source>
</evidence>
<evidence type="ECO:0000256" key="1">
    <source>
        <dbReference type="ARBA" id="ARBA00022448"/>
    </source>
</evidence>
<dbReference type="PROSITE" id="PS50893">
    <property type="entry name" value="ABC_TRANSPORTER_2"/>
    <property type="match status" value="1"/>
</dbReference>
<dbReference type="InterPro" id="IPR003593">
    <property type="entry name" value="AAA+_ATPase"/>
</dbReference>
<dbReference type="GO" id="GO:0005524">
    <property type="term" value="F:ATP binding"/>
    <property type="evidence" value="ECO:0007669"/>
    <property type="project" value="UniProtKB-KW"/>
</dbReference>
<feature type="domain" description="ABC transporter" evidence="4">
    <location>
        <begin position="2"/>
        <end position="234"/>
    </location>
</feature>
<evidence type="ECO:0000313" key="6">
    <source>
        <dbReference type="Proteomes" id="UP000253383"/>
    </source>
</evidence>
<dbReference type="Pfam" id="PF08402">
    <property type="entry name" value="TOBE_2"/>
    <property type="match status" value="1"/>
</dbReference>
<keyword evidence="2" id="KW-0547">Nucleotide-binding</keyword>
<gene>
    <name evidence="5" type="ORF">DUE52_05250</name>
</gene>
<dbReference type="SMART" id="SM00382">
    <property type="entry name" value="AAA"/>
    <property type="match status" value="1"/>
</dbReference>
<proteinExistence type="predicted"/>
<dbReference type="SUPFAM" id="SSF52540">
    <property type="entry name" value="P-loop containing nucleoside triphosphate hydrolases"/>
    <property type="match status" value="1"/>
</dbReference>
<dbReference type="GO" id="GO:0016887">
    <property type="term" value="F:ATP hydrolysis activity"/>
    <property type="evidence" value="ECO:0007669"/>
    <property type="project" value="InterPro"/>
</dbReference>
<dbReference type="EMBL" id="QOWE01000003">
    <property type="protein sequence ID" value="RCR70994.1"/>
    <property type="molecule type" value="Genomic_DNA"/>
</dbReference>
<keyword evidence="1" id="KW-0813">Transport</keyword>
<dbReference type="InterPro" id="IPR027417">
    <property type="entry name" value="P-loop_NTPase"/>
</dbReference>
<protein>
    <submittedName>
        <fullName evidence="5">ABC transporter ATP-binding protein</fullName>
    </submittedName>
</protein>
<dbReference type="AlphaFoldDB" id="A0A368JWF1"/>
<dbReference type="InterPro" id="IPR013611">
    <property type="entry name" value="Transp-assoc_OB_typ2"/>
</dbReference>
<name>A0A368JWF1_9BACT</name>
<dbReference type="SUPFAM" id="SSF50331">
    <property type="entry name" value="MOP-like"/>
    <property type="match status" value="1"/>
</dbReference>
<evidence type="ECO:0000256" key="2">
    <source>
        <dbReference type="ARBA" id="ARBA00022741"/>
    </source>
</evidence>
<sequence>MLESIHLVKYFGDVTAVRGVSLVIKPGEVVGLIGASGSGKSTMLNLMAGLLDATEGVVQLNNERIKGPSEQLVPGHPHIKLVHQEYQLMPNVSVRENIAYALRFYEKRYQDFRVEQLINLCRLEAVQHRLPRQVSGGEKQRTAIARAIAEKPAALLLDEPFSHLDLPNRELIRSMLLDLVRNEKTACLFVTHDSTDALSISHRIGILQDGQLIQMGAPMDVYRRPYNAYAAQMTGPANLIRAKHLPLMGIIHAYQPNALACVRPENIRLSDRGRFGGTVRNVFFKGAYLEVEVEMNRFVNLTFVAASHEKIKVGQLVGLEMSPESVHWMRGSSV</sequence>